<keyword evidence="7 9" id="KW-0862">Zinc</keyword>
<evidence type="ECO:0000256" key="3">
    <source>
        <dbReference type="ARBA" id="ARBA00022723"/>
    </source>
</evidence>
<dbReference type="Proteomes" id="UP000014975">
    <property type="component" value="Unassembled WGS sequence"/>
</dbReference>
<dbReference type="GO" id="GO:0003677">
    <property type="term" value="F:DNA binding"/>
    <property type="evidence" value="ECO:0007669"/>
    <property type="project" value="InterPro"/>
</dbReference>
<organism evidence="11 12">
    <name type="scientific">Alkalidesulfovibrio alkalitolerans DSM 16529</name>
    <dbReference type="NCBI Taxonomy" id="1121439"/>
    <lineage>
        <taxon>Bacteria</taxon>
        <taxon>Pseudomonadati</taxon>
        <taxon>Thermodesulfobacteriota</taxon>
        <taxon>Desulfovibrionia</taxon>
        <taxon>Desulfovibrionales</taxon>
        <taxon>Desulfovibrionaceae</taxon>
        <taxon>Alkalidesulfovibrio</taxon>
    </lineage>
</organism>
<dbReference type="EMBL" id="ATHI01000001">
    <property type="protein sequence ID" value="EPR36103.1"/>
    <property type="molecule type" value="Genomic_DNA"/>
</dbReference>
<feature type="binding site" evidence="9">
    <location>
        <position position="67"/>
    </location>
    <ligand>
        <name>Zn(2+)</name>
        <dbReference type="ChEBI" id="CHEBI:29105"/>
        <label>1</label>
    </ligand>
</feature>
<feature type="binding site" evidence="9">
    <location>
        <position position="146"/>
    </location>
    <ligand>
        <name>Zn(2+)</name>
        <dbReference type="ChEBI" id="CHEBI:29105"/>
        <label>2</label>
    </ligand>
</feature>
<feature type="binding site" evidence="9">
    <location>
        <position position="232"/>
    </location>
    <ligand>
        <name>Zn(2+)</name>
        <dbReference type="ChEBI" id="CHEBI:29105"/>
        <label>3</label>
    </ligand>
</feature>
<dbReference type="GO" id="GO:0003906">
    <property type="term" value="F:DNA-(apurinic or apyrimidinic site) endonuclease activity"/>
    <property type="evidence" value="ECO:0007669"/>
    <property type="project" value="TreeGrafter"/>
</dbReference>
<feature type="binding site" evidence="9">
    <location>
        <position position="217"/>
    </location>
    <ligand>
        <name>Zn(2+)</name>
        <dbReference type="ChEBI" id="CHEBI:29105"/>
        <label>2</label>
    </ligand>
</feature>
<dbReference type="GO" id="GO:0008833">
    <property type="term" value="F:deoxyribonuclease IV (phage-T4-induced) activity"/>
    <property type="evidence" value="ECO:0007669"/>
    <property type="project" value="UniProtKB-UniRule"/>
</dbReference>
<dbReference type="SUPFAM" id="SSF51658">
    <property type="entry name" value="Xylose isomerase-like"/>
    <property type="match status" value="1"/>
</dbReference>
<dbReference type="PANTHER" id="PTHR21445:SF0">
    <property type="entry name" value="APURINIC-APYRIMIDINIC ENDONUCLEASE"/>
    <property type="match status" value="1"/>
</dbReference>
<dbReference type="InterPro" id="IPR001719">
    <property type="entry name" value="AP_endonuc_2"/>
</dbReference>
<evidence type="ECO:0000313" key="11">
    <source>
        <dbReference type="EMBL" id="EPR36103.1"/>
    </source>
</evidence>
<evidence type="ECO:0000256" key="6">
    <source>
        <dbReference type="ARBA" id="ARBA00022801"/>
    </source>
</evidence>
<dbReference type="NCBIfam" id="TIGR00587">
    <property type="entry name" value="nfo"/>
    <property type="match status" value="1"/>
</dbReference>
<dbReference type="Pfam" id="PF01261">
    <property type="entry name" value="AP_endonuc_2"/>
    <property type="match status" value="1"/>
</dbReference>
<keyword evidence="3 9" id="KW-0479">Metal-binding</keyword>
<dbReference type="PROSITE" id="PS51432">
    <property type="entry name" value="AP_NUCLEASE_F2_4"/>
    <property type="match status" value="1"/>
</dbReference>
<keyword evidence="2 9" id="KW-0540">Nuclease</keyword>
<keyword evidence="4 9" id="KW-0255">Endonuclease</keyword>
<dbReference type="PROSITE" id="PS00731">
    <property type="entry name" value="AP_NUCLEASE_F2_3"/>
    <property type="match status" value="1"/>
</dbReference>
<keyword evidence="5 9" id="KW-0227">DNA damage</keyword>
<dbReference type="AlphaFoldDB" id="S7UUR6"/>
<evidence type="ECO:0000256" key="1">
    <source>
        <dbReference type="ARBA" id="ARBA00005340"/>
    </source>
</evidence>
<protein>
    <recommendedName>
        <fullName evidence="9">Probable endonuclease 4</fullName>
        <ecNumber evidence="9">3.1.21.2</ecNumber>
    </recommendedName>
    <alternativeName>
        <fullName evidence="9">Endodeoxyribonuclease IV</fullName>
    </alternativeName>
    <alternativeName>
        <fullName evidence="9">Endonuclease IV</fullName>
    </alternativeName>
</protein>
<dbReference type="RefSeq" id="WP_020885517.1">
    <property type="nucleotide sequence ID" value="NZ_ATHI01000001.1"/>
</dbReference>
<comment type="similarity">
    <text evidence="1 9">Belongs to the AP endonuclease 2 family.</text>
</comment>
<dbReference type="InterPro" id="IPR036237">
    <property type="entry name" value="Xyl_isomerase-like_sf"/>
</dbReference>
<dbReference type="GO" id="GO:0008081">
    <property type="term" value="F:phosphoric diester hydrolase activity"/>
    <property type="evidence" value="ECO:0007669"/>
    <property type="project" value="TreeGrafter"/>
</dbReference>
<evidence type="ECO:0000256" key="5">
    <source>
        <dbReference type="ARBA" id="ARBA00022763"/>
    </source>
</evidence>
<evidence type="ECO:0000256" key="7">
    <source>
        <dbReference type="ARBA" id="ARBA00022833"/>
    </source>
</evidence>
<dbReference type="eggNOG" id="COG0648">
    <property type="taxonomic scope" value="Bacteria"/>
</dbReference>
<sequence>MPFLGAHMPTAGGLHLAFRHIMSVGGQAVQIFTRNQRQWSAKPVSDEEAGAFAKAWKEFGLPHVFSHASYLINLASPEDDLREKSVAALADELVRCARLGIRRAVLHPGAHKGAGIEAGISRVAKGLDAAFERAGEAAAEVGVLLENTAGAGSTIGADPEELGAIVAAARHPERLGACWDTCHGFAAGHDPRTRATWDAVMDRISASVGLSRLELLHLNDSKTPLGGRVDRHEHIGEGEIGRAGFAVILNDPRLAHLPMTLETPKGKDLAEDRRNLMTLRGLMKGGRKAR</sequence>
<dbReference type="SMART" id="SM00518">
    <property type="entry name" value="AP2Ec"/>
    <property type="match status" value="1"/>
</dbReference>
<dbReference type="EC" id="3.1.21.2" evidence="9"/>
<dbReference type="FunFam" id="3.20.20.150:FF:000001">
    <property type="entry name" value="Probable endonuclease 4"/>
    <property type="match status" value="1"/>
</dbReference>
<keyword evidence="6 9" id="KW-0378">Hydrolase</keyword>
<dbReference type="InterPro" id="IPR018246">
    <property type="entry name" value="AP_endonuc_F2_Zn_BS"/>
</dbReference>
<dbReference type="HAMAP" id="MF_00152">
    <property type="entry name" value="Nfo"/>
    <property type="match status" value="1"/>
</dbReference>
<keyword evidence="8 9" id="KW-0234">DNA repair</keyword>
<dbReference type="PATRIC" id="fig|1121439.3.peg.11"/>
<dbReference type="InterPro" id="IPR013022">
    <property type="entry name" value="Xyl_isomerase-like_TIM-brl"/>
</dbReference>
<dbReference type="OrthoDB" id="9805666at2"/>
<dbReference type="Gene3D" id="3.20.20.150">
    <property type="entry name" value="Divalent-metal-dependent TIM barrel enzymes"/>
    <property type="match status" value="1"/>
</dbReference>
<reference evidence="11 12" key="1">
    <citation type="journal article" date="2013" name="Genome Announc.">
        <title>Draft genome sequences for three mercury-methylating, sulfate-reducing bacteria.</title>
        <authorList>
            <person name="Brown S.D."/>
            <person name="Hurt R.A.Jr."/>
            <person name="Gilmour C.C."/>
            <person name="Elias D.A."/>
        </authorList>
    </citation>
    <scope>NUCLEOTIDE SEQUENCE [LARGE SCALE GENOMIC DNA]</scope>
    <source>
        <strain evidence="11 12">DSM 16529</strain>
    </source>
</reference>
<feature type="binding site" evidence="9">
    <location>
        <position position="107"/>
    </location>
    <ligand>
        <name>Zn(2+)</name>
        <dbReference type="ChEBI" id="CHEBI:29105"/>
        <label>1</label>
    </ligand>
</feature>
<dbReference type="PANTHER" id="PTHR21445">
    <property type="entry name" value="ENDONUCLEASE IV ENDODEOXYRIBONUCLEASE IV"/>
    <property type="match status" value="1"/>
</dbReference>
<dbReference type="GO" id="GO:0008270">
    <property type="term" value="F:zinc ion binding"/>
    <property type="evidence" value="ECO:0007669"/>
    <property type="project" value="UniProtKB-UniRule"/>
</dbReference>
<evidence type="ECO:0000259" key="10">
    <source>
        <dbReference type="Pfam" id="PF01261"/>
    </source>
</evidence>
<feature type="binding site" evidence="9">
    <location>
        <position position="230"/>
    </location>
    <ligand>
        <name>Zn(2+)</name>
        <dbReference type="ChEBI" id="CHEBI:29105"/>
        <label>3</label>
    </ligand>
</feature>
<comment type="caution">
    <text evidence="11">The sequence shown here is derived from an EMBL/GenBank/DDBJ whole genome shotgun (WGS) entry which is preliminary data.</text>
</comment>
<comment type="function">
    <text evidence="9">Endonuclease IV plays a role in DNA repair. It cleaves phosphodiester bonds at apurinic or apyrimidinic (AP) sites, generating a 3'-hydroxyl group and a 5'-terminal sugar phosphate.</text>
</comment>
<evidence type="ECO:0000256" key="4">
    <source>
        <dbReference type="ARBA" id="ARBA00022759"/>
    </source>
</evidence>
<dbReference type="STRING" id="1121439.dsat_1631"/>
<keyword evidence="12" id="KW-1185">Reference proteome</keyword>
<proteinExistence type="inferred from homology"/>
<comment type="cofactor">
    <cofactor evidence="9">
        <name>Zn(2+)</name>
        <dbReference type="ChEBI" id="CHEBI:29105"/>
    </cofactor>
    <text evidence="9">Binds 3 Zn(2+) ions.</text>
</comment>
<evidence type="ECO:0000256" key="8">
    <source>
        <dbReference type="ARBA" id="ARBA00023204"/>
    </source>
</evidence>
<evidence type="ECO:0000256" key="2">
    <source>
        <dbReference type="ARBA" id="ARBA00022722"/>
    </source>
</evidence>
<dbReference type="PROSITE" id="PS00729">
    <property type="entry name" value="AP_NUCLEASE_F2_1"/>
    <property type="match status" value="1"/>
</dbReference>
<feature type="binding site" evidence="9">
    <location>
        <position position="146"/>
    </location>
    <ligand>
        <name>Zn(2+)</name>
        <dbReference type="ChEBI" id="CHEBI:29105"/>
        <label>1</label>
    </ligand>
</feature>
<dbReference type="CDD" id="cd00019">
    <property type="entry name" value="AP2Ec"/>
    <property type="match status" value="1"/>
</dbReference>
<comment type="catalytic activity">
    <reaction evidence="9">
        <text>Endonucleolytic cleavage to 5'-phosphooligonucleotide end-products.</text>
        <dbReference type="EC" id="3.1.21.2"/>
    </reaction>
</comment>
<name>S7UUR6_9BACT</name>
<dbReference type="GO" id="GO:0006284">
    <property type="term" value="P:base-excision repair"/>
    <property type="evidence" value="ECO:0007669"/>
    <property type="project" value="TreeGrafter"/>
</dbReference>
<feature type="domain" description="Xylose isomerase-like TIM barrel" evidence="10">
    <location>
        <begin position="22"/>
        <end position="272"/>
    </location>
</feature>
<accession>S7UUR6</accession>
<feature type="binding site" evidence="9">
    <location>
        <position position="183"/>
    </location>
    <ligand>
        <name>Zn(2+)</name>
        <dbReference type="ChEBI" id="CHEBI:29105"/>
        <label>3</label>
    </ligand>
</feature>
<evidence type="ECO:0000256" key="9">
    <source>
        <dbReference type="HAMAP-Rule" id="MF_00152"/>
    </source>
</evidence>
<feature type="binding site" evidence="9">
    <location>
        <position position="180"/>
    </location>
    <ligand>
        <name>Zn(2+)</name>
        <dbReference type="ChEBI" id="CHEBI:29105"/>
        <label>2</label>
    </ligand>
</feature>
<feature type="binding site" evidence="9">
    <location>
        <position position="262"/>
    </location>
    <ligand>
        <name>Zn(2+)</name>
        <dbReference type="ChEBI" id="CHEBI:29105"/>
        <label>2</label>
    </ligand>
</feature>
<evidence type="ECO:0000313" key="12">
    <source>
        <dbReference type="Proteomes" id="UP000014975"/>
    </source>
</evidence>
<gene>
    <name evidence="9" type="primary">nfo</name>
    <name evidence="11" type="ORF">dsat_1631</name>
</gene>